<dbReference type="GO" id="GO:0006271">
    <property type="term" value="P:DNA strand elongation involved in DNA replication"/>
    <property type="evidence" value="ECO:0007669"/>
    <property type="project" value="UniProtKB-ARBA"/>
</dbReference>
<dbReference type="Gene3D" id="3.40.50.300">
    <property type="entry name" value="P-loop containing nucleotide triphosphate hydrolases"/>
    <property type="match status" value="1"/>
</dbReference>
<comment type="similarity">
    <text evidence="2">Belongs to the activator 1 small subunits family.</text>
</comment>
<dbReference type="Pfam" id="PF22534">
    <property type="entry name" value="RFC_C"/>
    <property type="match status" value="1"/>
</dbReference>
<evidence type="ECO:0000256" key="7">
    <source>
        <dbReference type="ARBA" id="ARBA00070184"/>
    </source>
</evidence>
<dbReference type="GO" id="GO:0005694">
    <property type="term" value="C:chromosome"/>
    <property type="evidence" value="ECO:0007669"/>
    <property type="project" value="UniProtKB-ARBA"/>
</dbReference>
<keyword evidence="4" id="KW-0539">Nucleus</keyword>
<proteinExistence type="inferred from homology"/>
<evidence type="ECO:0000313" key="11">
    <source>
        <dbReference type="EMBL" id="MFH4973950.1"/>
    </source>
</evidence>
<dbReference type="SUPFAM" id="SSF48019">
    <property type="entry name" value="post-AAA+ oligomerization domain-like"/>
    <property type="match status" value="1"/>
</dbReference>
<evidence type="ECO:0000256" key="10">
    <source>
        <dbReference type="ARBA" id="ARBA00080379"/>
    </source>
</evidence>
<dbReference type="PANTHER" id="PTHR11669:SF1">
    <property type="entry name" value="REPLICATION FACTOR C SUBUNIT 3"/>
    <property type="match status" value="1"/>
</dbReference>
<dbReference type="FunFam" id="1.10.8.60:FF:000030">
    <property type="entry name" value="replication factor C subunit 3"/>
    <property type="match status" value="1"/>
</dbReference>
<dbReference type="Gene3D" id="1.10.8.60">
    <property type="match status" value="1"/>
</dbReference>
<evidence type="ECO:0000256" key="6">
    <source>
        <dbReference type="ARBA" id="ARBA00062267"/>
    </source>
</evidence>
<evidence type="ECO:0000313" key="12">
    <source>
        <dbReference type="Proteomes" id="UP001608902"/>
    </source>
</evidence>
<evidence type="ECO:0000256" key="1">
    <source>
        <dbReference type="ARBA" id="ARBA00004123"/>
    </source>
</evidence>
<dbReference type="GO" id="GO:0006281">
    <property type="term" value="P:DNA repair"/>
    <property type="evidence" value="ECO:0007669"/>
    <property type="project" value="UniProtKB-ARBA"/>
</dbReference>
<keyword evidence="12" id="KW-1185">Reference proteome</keyword>
<dbReference type="GO" id="GO:0005634">
    <property type="term" value="C:nucleus"/>
    <property type="evidence" value="ECO:0007669"/>
    <property type="project" value="UniProtKB-SubCell"/>
</dbReference>
<dbReference type="GO" id="GO:0008094">
    <property type="term" value="F:ATP-dependent activity, acting on DNA"/>
    <property type="evidence" value="ECO:0007669"/>
    <property type="project" value="UniProtKB-ARBA"/>
</dbReference>
<sequence length="354" mass="40242">MLWVDLYRPTKLSQLTYHKEQSEHLASLVKAGDFPHLLIYGPSGAGKKTRINCVLRELFGPGTDKIHLDSKSFVAPSGKKLEIQTLSSNYHIQLCPGDVGIYDRVVVQEVIKEMAQMQQLTSTVQRNFKVIVLLEADRLTRDAQHALRRTMEKYSATCRLILCCESLSRIIDPLRSRCLAIRVAAPSNEDLANVLKHVCTRQQLKLPDDLAQKILQKAGGNTRKALLSLEVAYTQCYPFKEGQDIPDPDWEVYLRDTARIIIQQQTPENILKVRDRLYECLSRCIPPNIIFVKLVKELLAYTDDTIKVDVVAAAAECEHRLMKGSKAIFHLEAFIVAFMDIYQKYINGEAMQII</sequence>
<dbReference type="Gene3D" id="1.20.272.10">
    <property type="match status" value="1"/>
</dbReference>
<dbReference type="Proteomes" id="UP001608902">
    <property type="component" value="Unassembled WGS sequence"/>
</dbReference>
<dbReference type="InterPro" id="IPR027417">
    <property type="entry name" value="P-loop_NTPase"/>
</dbReference>
<dbReference type="Pfam" id="PF21960">
    <property type="entry name" value="RCF1-5-like_lid"/>
    <property type="match status" value="1"/>
</dbReference>
<dbReference type="SUPFAM" id="SSF52540">
    <property type="entry name" value="P-loop containing nucleoside triphosphate hydrolases"/>
    <property type="match status" value="1"/>
</dbReference>
<comment type="subunit">
    <text evidence="6">Subunit of the RFC complex, an heteropentameric complex consisting of a large subunit RFC1 and four small subunits RFC2, RFC3, RFC4 and RFC5; the RFC complex interacts with PCNA. Forms an heterotetrameric complex with RFC2, RFC4 and RFC5; this complex has ATPase activity but is not stimulated by PCNA. The heterotetramer of subunits RFC2, RFC3, RFC4 and RFC5 interacts with RAD17. Interacts with CNTD1; this interaction facilitates crossover formation.</text>
</comment>
<keyword evidence="3" id="KW-0235">DNA replication</keyword>
<comment type="function">
    <text evidence="5">Subunit of the replication factor C (RFC) complex which acts during elongation of primed DNA templates by DNA polymerases delta and epsilon, and is necessary for ATP-dependent loading of proliferating cell nuclear antigen (PCNA) onto primed DNA.</text>
</comment>
<dbReference type="InterPro" id="IPR008921">
    <property type="entry name" value="DNA_pol3_clamp-load_cplx_C"/>
</dbReference>
<evidence type="ECO:0000256" key="4">
    <source>
        <dbReference type="ARBA" id="ARBA00023242"/>
    </source>
</evidence>
<dbReference type="EMBL" id="JBGFUD010000197">
    <property type="protein sequence ID" value="MFH4973950.1"/>
    <property type="molecule type" value="Genomic_DNA"/>
</dbReference>
<dbReference type="Pfam" id="PF13177">
    <property type="entry name" value="DNA_pol3_delta2"/>
    <property type="match status" value="1"/>
</dbReference>
<dbReference type="FunFam" id="3.40.50.300:FF:000136">
    <property type="entry name" value="Replication factor C subunit 5"/>
    <property type="match status" value="1"/>
</dbReference>
<dbReference type="FunFam" id="1.20.272.10:FF:000002">
    <property type="entry name" value="Replication factor C subunit 3"/>
    <property type="match status" value="1"/>
</dbReference>
<evidence type="ECO:0000256" key="3">
    <source>
        <dbReference type="ARBA" id="ARBA00022705"/>
    </source>
</evidence>
<dbReference type="PANTHER" id="PTHR11669">
    <property type="entry name" value="REPLICATION FACTOR C / DNA POLYMERASE III GAMMA-TAU SUBUNIT"/>
    <property type="match status" value="1"/>
</dbReference>
<evidence type="ECO:0000256" key="8">
    <source>
        <dbReference type="ARBA" id="ARBA00076818"/>
    </source>
</evidence>
<gene>
    <name evidence="11" type="ORF">AB6A40_000659</name>
</gene>
<evidence type="ECO:0000256" key="9">
    <source>
        <dbReference type="ARBA" id="ARBA00079394"/>
    </source>
</evidence>
<dbReference type="GO" id="GO:0032991">
    <property type="term" value="C:protein-containing complex"/>
    <property type="evidence" value="ECO:0007669"/>
    <property type="project" value="UniProtKB-ARBA"/>
</dbReference>
<evidence type="ECO:0000256" key="2">
    <source>
        <dbReference type="ARBA" id="ARBA00005378"/>
    </source>
</evidence>
<dbReference type="InterPro" id="IPR050238">
    <property type="entry name" value="DNA_Rep/Repair_Clamp_Loader"/>
</dbReference>
<accession>A0ABD6ECC0</accession>
<evidence type="ECO:0000256" key="5">
    <source>
        <dbReference type="ARBA" id="ARBA00058626"/>
    </source>
</evidence>
<dbReference type="CDD" id="cd00009">
    <property type="entry name" value="AAA"/>
    <property type="match status" value="1"/>
</dbReference>
<reference evidence="11 12" key="1">
    <citation type="submission" date="2024-08" db="EMBL/GenBank/DDBJ databases">
        <title>Gnathostoma spinigerum genome.</title>
        <authorList>
            <person name="Gonzalez-Bertolin B."/>
            <person name="Monzon S."/>
            <person name="Zaballos A."/>
            <person name="Jimenez P."/>
            <person name="Dekumyoy P."/>
            <person name="Varona S."/>
            <person name="Cuesta I."/>
            <person name="Sumanam S."/>
            <person name="Adisakwattana P."/>
            <person name="Gasser R.B."/>
            <person name="Hernandez-Gonzalez A."/>
            <person name="Young N.D."/>
            <person name="Perteguer M.J."/>
        </authorList>
    </citation>
    <scope>NUCLEOTIDE SEQUENCE [LARGE SCALE GENOMIC DNA]</scope>
    <source>
        <strain evidence="11">AL3</strain>
        <tissue evidence="11">Liver</tissue>
    </source>
</reference>
<comment type="subcellular location">
    <subcellularLocation>
        <location evidence="1">Nucleus</location>
    </subcellularLocation>
</comment>
<name>A0ABD6ECC0_9BILA</name>
<dbReference type="AlphaFoldDB" id="A0ABD6ECC0"/>
<comment type="caution">
    <text evidence="11">The sequence shown here is derived from an EMBL/GenBank/DDBJ whole genome shotgun (WGS) entry which is preliminary data.</text>
</comment>
<organism evidence="11 12">
    <name type="scientific">Gnathostoma spinigerum</name>
    <dbReference type="NCBI Taxonomy" id="75299"/>
    <lineage>
        <taxon>Eukaryota</taxon>
        <taxon>Metazoa</taxon>
        <taxon>Ecdysozoa</taxon>
        <taxon>Nematoda</taxon>
        <taxon>Chromadorea</taxon>
        <taxon>Rhabditida</taxon>
        <taxon>Spirurina</taxon>
        <taxon>Gnathostomatomorpha</taxon>
        <taxon>Gnathostomatoidea</taxon>
        <taxon>Gnathostomatidae</taxon>
        <taxon>Gnathostoma</taxon>
    </lineage>
</organism>
<protein>
    <recommendedName>
        <fullName evidence="7">Replication factor C subunit 3</fullName>
    </recommendedName>
    <alternativeName>
        <fullName evidence="9">Activator 1 38 kDa subunit</fullName>
    </alternativeName>
    <alternativeName>
        <fullName evidence="10">Activator 1 subunit 3</fullName>
    </alternativeName>
    <alternativeName>
        <fullName evidence="8">Replication factor C 38 kDa subunit</fullName>
    </alternativeName>
</protein>